<dbReference type="PANTHER" id="PTHR11895:SF7">
    <property type="entry name" value="GLUTAMYL-TRNA(GLN) AMIDOTRANSFERASE SUBUNIT A, MITOCHONDRIAL"/>
    <property type="match status" value="1"/>
</dbReference>
<protein>
    <recommendedName>
        <fullName evidence="3">Indoleacetamide hydrolase</fullName>
    </recommendedName>
</protein>
<evidence type="ECO:0000313" key="6">
    <source>
        <dbReference type="Proteomes" id="UP000515291"/>
    </source>
</evidence>
<evidence type="ECO:0000256" key="1">
    <source>
        <dbReference type="ARBA" id="ARBA00003871"/>
    </source>
</evidence>
<dbReference type="Gene3D" id="3.90.1300.10">
    <property type="entry name" value="Amidase signature (AS) domain"/>
    <property type="match status" value="1"/>
</dbReference>
<name>A0A7G6U1J1_9BRAD</name>
<dbReference type="InterPro" id="IPR000120">
    <property type="entry name" value="Amidase"/>
</dbReference>
<dbReference type="SUPFAM" id="SSF75304">
    <property type="entry name" value="Amidase signature (AS) enzymes"/>
    <property type="match status" value="1"/>
</dbReference>
<dbReference type="PROSITE" id="PS00571">
    <property type="entry name" value="AMIDASES"/>
    <property type="match status" value="1"/>
</dbReference>
<evidence type="ECO:0000256" key="3">
    <source>
        <dbReference type="ARBA" id="ARBA00021874"/>
    </source>
</evidence>
<dbReference type="KEGG" id="trb:HB776_17880"/>
<evidence type="ECO:0000313" key="5">
    <source>
        <dbReference type="EMBL" id="QND72873.1"/>
    </source>
</evidence>
<dbReference type="InterPro" id="IPR036928">
    <property type="entry name" value="AS_sf"/>
</dbReference>
<dbReference type="PANTHER" id="PTHR11895">
    <property type="entry name" value="TRANSAMIDASE"/>
    <property type="match status" value="1"/>
</dbReference>
<organism evidence="5 6">
    <name type="scientific">Tardiphaga robiniae</name>
    <dbReference type="NCBI Taxonomy" id="943830"/>
    <lineage>
        <taxon>Bacteria</taxon>
        <taxon>Pseudomonadati</taxon>
        <taxon>Pseudomonadota</taxon>
        <taxon>Alphaproteobacteria</taxon>
        <taxon>Hyphomicrobiales</taxon>
        <taxon>Nitrobacteraceae</taxon>
        <taxon>Tardiphaga</taxon>
    </lineage>
</organism>
<dbReference type="InterPro" id="IPR023631">
    <property type="entry name" value="Amidase_dom"/>
</dbReference>
<reference evidence="6" key="1">
    <citation type="journal article" date="2020" name="Mol. Plant Microbe">
        <title>Rhizobial microsymbionts of the narrowly endemic Oxytropis species growing in Kamchatka are characterized by significant genetic diversity and possess a set of genes that are associated with T3SS and T6SS secretion systems and can affect the development of symbiosis.</title>
        <authorList>
            <person name="Safronova V."/>
            <person name="Guro P."/>
            <person name="Sazanova A."/>
            <person name="Kuznetsova I."/>
            <person name="Belimov A."/>
            <person name="Yakubov V."/>
            <person name="Chirak E."/>
            <person name="Afonin A."/>
            <person name="Gogolev Y."/>
            <person name="Andronov E."/>
            <person name="Tikhonovich I."/>
        </authorList>
    </citation>
    <scope>NUCLEOTIDE SEQUENCE [LARGE SCALE GENOMIC DNA]</scope>
    <source>
        <strain evidence="6">581</strain>
    </source>
</reference>
<sequence length="467" mass="49918">MRGTGELWSWDAVDIARAVRTRLISSREAVLACLGRIEEVNPRINAVVEMRAEEALDMADAADRAVCRGADIGPLLGVPVTIKINVDQALYATSNGVVAFKDRVASQDSPVVANLRKAGAVFIGRTNTPAFSHRWFTANDAHGETLNPRNERLTPGGSSGGAASAVAAGFGPLALGNDYGGSIRYPAYACGVLGLRPTIGRVPAFNATSVERPVTAHLMSVQGPLARTVRDLRVGLAAMAAADPRDPCWTPAPLDGPSLFRPIRVAMSVDPFGRGVHPSVEDSVRTAARCLTNAGYLVEEVQLPRISEAADLWTLLAMNDSRRALLPAVLAYGDAATQHVLQTMLHNTPQVDLDSYTEGLERRTTILREWLIFLERFPLALLPVSMEPPFEQHLDLQGAEVMGSIMKAQAPLLSLAVLGLPAISVPTSVRGGIPLGVQLVASRFREDICLDAAEVLEAQCPIPIAQL</sequence>
<evidence type="ECO:0000256" key="2">
    <source>
        <dbReference type="ARBA" id="ARBA00009199"/>
    </source>
</evidence>
<feature type="domain" description="Amidase" evidence="4">
    <location>
        <begin position="28"/>
        <end position="450"/>
    </location>
</feature>
<comment type="similarity">
    <text evidence="2">Belongs to the amidase family.</text>
</comment>
<evidence type="ECO:0000259" key="4">
    <source>
        <dbReference type="Pfam" id="PF01425"/>
    </source>
</evidence>
<dbReference type="EMBL" id="CP050292">
    <property type="protein sequence ID" value="QND72873.1"/>
    <property type="molecule type" value="Genomic_DNA"/>
</dbReference>
<accession>A0A7G6U1J1</accession>
<dbReference type="Proteomes" id="UP000515291">
    <property type="component" value="Chromosome"/>
</dbReference>
<dbReference type="AlphaFoldDB" id="A0A7G6U1J1"/>
<dbReference type="RefSeq" id="WP_184511770.1">
    <property type="nucleotide sequence ID" value="NZ_CP050292.1"/>
</dbReference>
<comment type="function">
    <text evidence="1">Hydrolyzes indole-3-acetamide (IAM) into indole-3-acetic acid (IAA).</text>
</comment>
<dbReference type="NCBIfam" id="NF005687">
    <property type="entry name" value="PRK07487.1"/>
    <property type="match status" value="1"/>
</dbReference>
<dbReference type="InterPro" id="IPR020556">
    <property type="entry name" value="Amidase_CS"/>
</dbReference>
<gene>
    <name evidence="5" type="ORF">HB776_17880</name>
</gene>
<dbReference type="GO" id="GO:0003824">
    <property type="term" value="F:catalytic activity"/>
    <property type="evidence" value="ECO:0007669"/>
    <property type="project" value="InterPro"/>
</dbReference>
<proteinExistence type="inferred from homology"/>
<dbReference type="Pfam" id="PF01425">
    <property type="entry name" value="Amidase"/>
    <property type="match status" value="1"/>
</dbReference>